<feature type="transmembrane region" description="Helical" evidence="1">
    <location>
        <begin position="80"/>
        <end position="100"/>
    </location>
</feature>
<protein>
    <submittedName>
        <fullName evidence="2">Membrane protein YedE/YeeE</fullName>
    </submittedName>
</protein>
<evidence type="ECO:0000313" key="3">
    <source>
        <dbReference type="Proteomes" id="UP001268036"/>
    </source>
</evidence>
<dbReference type="AlphaFoldDB" id="A0AAJ2EWF3"/>
<keyword evidence="1" id="KW-1133">Transmembrane helix</keyword>
<sequence>MATLLAFACGLVFGFGLLLSGMSQPSQVLSFLDVTGNWSPQLALVMLGALGVAVPAYWLARRRGRTLLGEPLRLPMTQRIDRRLLLGAALFGIGWGLAGICPGPAVVLLGSASPQGALFLLALLAGRWAFEQWARRCSAAD</sequence>
<dbReference type="EMBL" id="JAVJAF010000001">
    <property type="protein sequence ID" value="MDR6234733.1"/>
    <property type="molecule type" value="Genomic_DNA"/>
</dbReference>
<evidence type="ECO:0000313" key="2">
    <source>
        <dbReference type="EMBL" id="MDR6234733.1"/>
    </source>
</evidence>
<keyword evidence="1" id="KW-0472">Membrane</keyword>
<gene>
    <name evidence="2" type="ORF">QE440_002474</name>
</gene>
<accession>A0AAJ2EWF3</accession>
<comment type="caution">
    <text evidence="2">The sequence shown here is derived from an EMBL/GenBank/DDBJ whole genome shotgun (WGS) entry which is preliminary data.</text>
</comment>
<name>A0AAJ2EWF3_9PSED</name>
<dbReference type="RefSeq" id="WP_309758726.1">
    <property type="nucleotide sequence ID" value="NZ_JAVJAF010000001.1"/>
</dbReference>
<feature type="transmembrane region" description="Helical" evidence="1">
    <location>
        <begin position="106"/>
        <end position="126"/>
    </location>
</feature>
<dbReference type="Proteomes" id="UP001268036">
    <property type="component" value="Unassembled WGS sequence"/>
</dbReference>
<evidence type="ECO:0000256" key="1">
    <source>
        <dbReference type="SAM" id="Phobius"/>
    </source>
</evidence>
<reference evidence="2" key="1">
    <citation type="submission" date="2023-08" db="EMBL/GenBank/DDBJ databases">
        <title>Functional and genomic diversity of the sorghum phyllosphere microbiome.</title>
        <authorList>
            <person name="Shade A."/>
        </authorList>
    </citation>
    <scope>NUCLEOTIDE SEQUENCE</scope>
    <source>
        <strain evidence="2">SORGH_AS_0201</strain>
    </source>
</reference>
<dbReference type="Pfam" id="PF20398">
    <property type="entry name" value="DUF6691"/>
    <property type="match status" value="1"/>
</dbReference>
<organism evidence="2 3">
    <name type="scientific">Pseudomonas oryzihabitans</name>
    <dbReference type="NCBI Taxonomy" id="47885"/>
    <lineage>
        <taxon>Bacteria</taxon>
        <taxon>Pseudomonadati</taxon>
        <taxon>Pseudomonadota</taxon>
        <taxon>Gammaproteobacteria</taxon>
        <taxon>Pseudomonadales</taxon>
        <taxon>Pseudomonadaceae</taxon>
        <taxon>Pseudomonas</taxon>
    </lineage>
</organism>
<keyword evidence="1" id="KW-0812">Transmembrane</keyword>
<proteinExistence type="predicted"/>
<dbReference type="InterPro" id="IPR046513">
    <property type="entry name" value="DUF6691"/>
</dbReference>
<feature type="transmembrane region" description="Helical" evidence="1">
    <location>
        <begin position="40"/>
        <end position="60"/>
    </location>
</feature>